<comment type="subcellular location">
    <subcellularLocation>
        <location evidence="1">Nucleus</location>
    </subcellularLocation>
</comment>
<dbReference type="Pfam" id="PF00847">
    <property type="entry name" value="AP2"/>
    <property type="match status" value="1"/>
</dbReference>
<dbReference type="OMA" id="DCFNICS"/>
<evidence type="ECO:0000256" key="2">
    <source>
        <dbReference type="ARBA" id="ARBA00023015"/>
    </source>
</evidence>
<dbReference type="InterPro" id="IPR044808">
    <property type="entry name" value="ERF_plant"/>
</dbReference>
<dbReference type="GO" id="GO:0003700">
    <property type="term" value="F:DNA-binding transcription factor activity"/>
    <property type="evidence" value="ECO:0007669"/>
    <property type="project" value="InterPro"/>
</dbReference>
<dbReference type="Proteomes" id="UP000655225">
    <property type="component" value="Unassembled WGS sequence"/>
</dbReference>
<evidence type="ECO:0000256" key="1">
    <source>
        <dbReference type="ARBA" id="ARBA00004123"/>
    </source>
</evidence>
<name>A0A834ZUA7_TETSI</name>
<dbReference type="InterPro" id="IPR016177">
    <property type="entry name" value="DNA-bd_dom_sf"/>
</dbReference>
<proteinExistence type="predicted"/>
<dbReference type="SUPFAM" id="SSF54171">
    <property type="entry name" value="DNA-binding domain"/>
    <property type="match status" value="1"/>
</dbReference>
<evidence type="ECO:0000313" key="8">
    <source>
        <dbReference type="Proteomes" id="UP000655225"/>
    </source>
</evidence>
<accession>A0A834ZUA7</accession>
<comment type="caution">
    <text evidence="7">The sequence shown here is derived from an EMBL/GenBank/DDBJ whole genome shotgun (WGS) entry which is preliminary data.</text>
</comment>
<dbReference type="CDD" id="cd00018">
    <property type="entry name" value="AP2"/>
    <property type="match status" value="1"/>
</dbReference>
<dbReference type="PROSITE" id="PS51032">
    <property type="entry name" value="AP2_ERF"/>
    <property type="match status" value="1"/>
</dbReference>
<sequence>MNLLAKTQTLHQGMRDFGQATENEETTLDSLATGVLASLRSKLGGETRKMEELIIGEVQILLTSKEDSISMQSLGGLHFGTSDMNTELKHHAENDTLLENVWTNFIAGTVAADGGTGKTSDSSQIWDELPQLDGKDGSTELLQRRLGRWISMEAESWEELLGGIIPAINIEPSGHLEQEWSGASTALKPDAVRVKKVATKHYRGVRKRPWGKYAAEIRDSSRKGVRVWLGTFNTAEEAALAYDKAALKMRGPRTYLNFPLKMVAEAMGGAPSEQDLNFTSTFSLASYATNLNGSSCTFPGCTETTSNHHKRSFTEWDENDEMMKIEPPAWKRMTSMEEILVNDFDVLEFQDLGSDYLDSLLSSS</sequence>
<evidence type="ECO:0000313" key="7">
    <source>
        <dbReference type="EMBL" id="KAF8413799.1"/>
    </source>
</evidence>
<evidence type="ECO:0000256" key="3">
    <source>
        <dbReference type="ARBA" id="ARBA00023125"/>
    </source>
</evidence>
<dbReference type="OrthoDB" id="740418at2759"/>
<dbReference type="AlphaFoldDB" id="A0A834ZUA7"/>
<dbReference type="GO" id="GO:0003677">
    <property type="term" value="F:DNA binding"/>
    <property type="evidence" value="ECO:0007669"/>
    <property type="project" value="UniProtKB-KW"/>
</dbReference>
<dbReference type="GO" id="GO:0009873">
    <property type="term" value="P:ethylene-activated signaling pathway"/>
    <property type="evidence" value="ECO:0007669"/>
    <property type="project" value="InterPro"/>
</dbReference>
<dbReference type="InterPro" id="IPR036955">
    <property type="entry name" value="AP2/ERF_dom_sf"/>
</dbReference>
<keyword evidence="8" id="KW-1185">Reference proteome</keyword>
<evidence type="ECO:0000259" key="6">
    <source>
        <dbReference type="PROSITE" id="PS51032"/>
    </source>
</evidence>
<keyword evidence="3" id="KW-0238">DNA-binding</keyword>
<evidence type="ECO:0000256" key="4">
    <source>
        <dbReference type="ARBA" id="ARBA00023163"/>
    </source>
</evidence>
<organism evidence="7 8">
    <name type="scientific">Tetracentron sinense</name>
    <name type="common">Spur-leaf</name>
    <dbReference type="NCBI Taxonomy" id="13715"/>
    <lineage>
        <taxon>Eukaryota</taxon>
        <taxon>Viridiplantae</taxon>
        <taxon>Streptophyta</taxon>
        <taxon>Embryophyta</taxon>
        <taxon>Tracheophyta</taxon>
        <taxon>Spermatophyta</taxon>
        <taxon>Magnoliopsida</taxon>
        <taxon>Trochodendrales</taxon>
        <taxon>Trochodendraceae</taxon>
        <taxon>Tetracentron</taxon>
    </lineage>
</organism>
<protein>
    <recommendedName>
        <fullName evidence="6">AP2/ERF domain-containing protein</fullName>
    </recommendedName>
</protein>
<reference evidence="7 8" key="1">
    <citation type="submission" date="2020-04" db="EMBL/GenBank/DDBJ databases">
        <title>Plant Genome Project.</title>
        <authorList>
            <person name="Zhang R.-G."/>
        </authorList>
    </citation>
    <scope>NUCLEOTIDE SEQUENCE [LARGE SCALE GENOMIC DNA]</scope>
    <source>
        <strain evidence="7">YNK0</strain>
        <tissue evidence="7">Leaf</tissue>
    </source>
</reference>
<dbReference type="SMART" id="SM00380">
    <property type="entry name" value="AP2"/>
    <property type="match status" value="1"/>
</dbReference>
<keyword evidence="4" id="KW-0804">Transcription</keyword>
<dbReference type="FunFam" id="3.30.730.10:FF:000001">
    <property type="entry name" value="Ethylene-responsive transcription factor 2"/>
    <property type="match status" value="1"/>
</dbReference>
<dbReference type="PRINTS" id="PR00367">
    <property type="entry name" value="ETHRSPELEMNT"/>
</dbReference>
<keyword evidence="2" id="KW-0805">Transcription regulation</keyword>
<dbReference type="EMBL" id="JABCRI010000001">
    <property type="protein sequence ID" value="KAF8413799.1"/>
    <property type="molecule type" value="Genomic_DNA"/>
</dbReference>
<dbReference type="GO" id="GO:0005634">
    <property type="term" value="C:nucleus"/>
    <property type="evidence" value="ECO:0007669"/>
    <property type="project" value="UniProtKB-SubCell"/>
</dbReference>
<keyword evidence="5" id="KW-0539">Nucleus</keyword>
<dbReference type="InterPro" id="IPR001471">
    <property type="entry name" value="AP2/ERF_dom"/>
</dbReference>
<gene>
    <name evidence="7" type="ORF">HHK36_001792</name>
</gene>
<evidence type="ECO:0000256" key="5">
    <source>
        <dbReference type="ARBA" id="ARBA00023242"/>
    </source>
</evidence>
<dbReference type="Gene3D" id="3.30.730.10">
    <property type="entry name" value="AP2/ERF domain"/>
    <property type="match status" value="1"/>
</dbReference>
<feature type="domain" description="AP2/ERF" evidence="6">
    <location>
        <begin position="201"/>
        <end position="259"/>
    </location>
</feature>
<dbReference type="PANTHER" id="PTHR31190">
    <property type="entry name" value="DNA-BINDING DOMAIN"/>
    <property type="match status" value="1"/>
</dbReference>